<dbReference type="InterPro" id="IPR023395">
    <property type="entry name" value="MCP_dom_sf"/>
</dbReference>
<dbReference type="InterPro" id="IPR050567">
    <property type="entry name" value="Mitochondrial_Carrier"/>
</dbReference>
<proteinExistence type="inferred from homology"/>
<evidence type="ECO:0000256" key="8">
    <source>
        <dbReference type="ARBA" id="ARBA00023136"/>
    </source>
</evidence>
<dbReference type="Proteomes" id="UP000248481">
    <property type="component" value="Chromosome 9"/>
</dbReference>
<evidence type="ECO:0000256" key="5">
    <source>
        <dbReference type="ARBA" id="ARBA00022737"/>
    </source>
</evidence>
<name>A0A2Y9GB90_NEOSC</name>
<keyword evidence="12" id="KW-1185">Reference proteome</keyword>
<dbReference type="AlphaFoldDB" id="A0A2Y9GB90"/>
<comment type="similarity">
    <text evidence="2 10">Belongs to the mitochondrial carrier (TC 2.A.29) family.</text>
</comment>
<dbReference type="PANTHER" id="PTHR45624:SF61">
    <property type="entry name" value="MITOCHONDRIAL BASIC AMINO ACIDS TRANSPORTER"/>
    <property type="match status" value="1"/>
</dbReference>
<dbReference type="Gene3D" id="1.50.40.10">
    <property type="entry name" value="Mitochondrial carrier domain"/>
    <property type="match status" value="1"/>
</dbReference>
<evidence type="ECO:0000256" key="7">
    <source>
        <dbReference type="ARBA" id="ARBA00023128"/>
    </source>
</evidence>
<reference evidence="13" key="1">
    <citation type="submission" date="2025-08" db="UniProtKB">
        <authorList>
            <consortium name="RefSeq"/>
        </authorList>
    </citation>
    <scope>IDENTIFICATION</scope>
    <source>
        <tissue evidence="13">Blood</tissue>
    </source>
</reference>
<comment type="subcellular location">
    <subcellularLocation>
        <location evidence="1">Mitochondrion membrane</location>
        <topology evidence="1">Multi-pass membrane protein</topology>
    </subcellularLocation>
</comment>
<dbReference type="GO" id="GO:0031966">
    <property type="term" value="C:mitochondrial membrane"/>
    <property type="evidence" value="ECO:0007669"/>
    <property type="project" value="UniProtKB-SubCell"/>
</dbReference>
<evidence type="ECO:0000313" key="12">
    <source>
        <dbReference type="Proteomes" id="UP000248481"/>
    </source>
</evidence>
<organism evidence="12 13">
    <name type="scientific">Neomonachus schauinslandi</name>
    <name type="common">Hawaiian monk seal</name>
    <name type="synonym">Monachus schauinslandi</name>
    <dbReference type="NCBI Taxonomy" id="29088"/>
    <lineage>
        <taxon>Eukaryota</taxon>
        <taxon>Metazoa</taxon>
        <taxon>Chordata</taxon>
        <taxon>Craniata</taxon>
        <taxon>Vertebrata</taxon>
        <taxon>Euteleostomi</taxon>
        <taxon>Mammalia</taxon>
        <taxon>Eutheria</taxon>
        <taxon>Laurasiatheria</taxon>
        <taxon>Carnivora</taxon>
        <taxon>Caniformia</taxon>
        <taxon>Pinnipedia</taxon>
        <taxon>Phocidae</taxon>
        <taxon>Monachinae</taxon>
        <taxon>Monachini</taxon>
        <taxon>Neomonachus</taxon>
    </lineage>
</organism>
<feature type="compositionally biased region" description="Basic residues" evidence="11">
    <location>
        <begin position="237"/>
        <end position="264"/>
    </location>
</feature>
<protein>
    <submittedName>
        <fullName evidence="13">Mitochondrial basic amino acids transporter isoform X1</fullName>
    </submittedName>
</protein>
<evidence type="ECO:0000256" key="6">
    <source>
        <dbReference type="ARBA" id="ARBA00022989"/>
    </source>
</evidence>
<evidence type="ECO:0000256" key="3">
    <source>
        <dbReference type="ARBA" id="ARBA00022448"/>
    </source>
</evidence>
<keyword evidence="8 9" id="KW-0472">Membrane</keyword>
<dbReference type="GO" id="GO:1990575">
    <property type="term" value="P:mitochondrial L-ornithine transmembrane transport"/>
    <property type="evidence" value="ECO:0007669"/>
    <property type="project" value="TreeGrafter"/>
</dbReference>
<dbReference type="SUPFAM" id="SSF103506">
    <property type="entry name" value="Mitochondrial carrier"/>
    <property type="match status" value="1"/>
</dbReference>
<evidence type="ECO:0000256" key="4">
    <source>
        <dbReference type="ARBA" id="ARBA00022692"/>
    </source>
</evidence>
<evidence type="ECO:0000256" key="1">
    <source>
        <dbReference type="ARBA" id="ARBA00004225"/>
    </source>
</evidence>
<dbReference type="STRING" id="29088.A0A2Y9GB90"/>
<dbReference type="InParanoid" id="A0A2Y9GB90"/>
<keyword evidence="7" id="KW-0496">Mitochondrion</keyword>
<keyword evidence="6" id="KW-1133">Transmembrane helix</keyword>
<gene>
    <name evidence="13" type="primary">SLC25A29</name>
</gene>
<dbReference type="InterPro" id="IPR018108">
    <property type="entry name" value="MCP_transmembrane"/>
</dbReference>
<dbReference type="KEGG" id="nsu:110571560"/>
<sequence>MALDFLAGCAGGVAGVLVGHPFDTVKVRLQVQSLEKPQYRGTLHCFQSIIKQESVLGLYKGLGSPLMGLTFINALVFGVQGNTLRALGRDTPLNQFLAGAHLPRLAGLPGADLPARGPARRQPGHDVHAAARDAQLRRLLPVLRRADARARLRARRPAARAQAAAGGRHVGHPVLAVHLPRGRGQVAAAGRRAAGRPALRRLRGLRAPELPRRGLARVHARAGLHAAARLPRQRRHLRHRHRGAHVRARPRGPARRRGRARRRVGAQPGPALQPVRPAPGRRGLRTPAGLGCLPRTGWGGPWPQA</sequence>
<dbReference type="PROSITE" id="PS50920">
    <property type="entry name" value="SOLCAR"/>
    <property type="match status" value="1"/>
</dbReference>
<dbReference type="Pfam" id="PF00153">
    <property type="entry name" value="Mito_carr"/>
    <property type="match status" value="1"/>
</dbReference>
<accession>A0A2Y9GB90</accession>
<evidence type="ECO:0000313" key="13">
    <source>
        <dbReference type="RefSeq" id="XP_021535370.1"/>
    </source>
</evidence>
<dbReference type="GeneID" id="110571560"/>
<dbReference type="GO" id="GO:0005289">
    <property type="term" value="F:high-affinity L-arginine transmembrane transporter activity"/>
    <property type="evidence" value="ECO:0007669"/>
    <property type="project" value="TreeGrafter"/>
</dbReference>
<dbReference type="RefSeq" id="XP_021535370.1">
    <property type="nucleotide sequence ID" value="XM_021679695.1"/>
</dbReference>
<keyword evidence="5" id="KW-0677">Repeat</keyword>
<evidence type="ECO:0000256" key="9">
    <source>
        <dbReference type="PROSITE-ProRule" id="PRU00282"/>
    </source>
</evidence>
<feature type="repeat" description="Solcar" evidence="9">
    <location>
        <begin position="2"/>
        <end position="86"/>
    </location>
</feature>
<dbReference type="FunFam" id="1.50.40.10:FF:000087">
    <property type="entry name" value="SLC (SoLute Carrier) homolog"/>
    <property type="match status" value="1"/>
</dbReference>
<dbReference type="CTD" id="123096"/>
<evidence type="ECO:0000256" key="11">
    <source>
        <dbReference type="SAM" id="MobiDB-lite"/>
    </source>
</evidence>
<dbReference type="PANTHER" id="PTHR45624">
    <property type="entry name" value="MITOCHONDRIAL BASIC AMINO ACIDS TRANSPORTER-RELATED"/>
    <property type="match status" value="1"/>
</dbReference>
<keyword evidence="4 9" id="KW-0812">Transmembrane</keyword>
<evidence type="ECO:0000256" key="10">
    <source>
        <dbReference type="RuleBase" id="RU000488"/>
    </source>
</evidence>
<keyword evidence="3 10" id="KW-0813">Transport</keyword>
<feature type="region of interest" description="Disordered" evidence="11">
    <location>
        <begin position="237"/>
        <end position="305"/>
    </location>
</feature>
<evidence type="ECO:0000256" key="2">
    <source>
        <dbReference type="ARBA" id="ARBA00006375"/>
    </source>
</evidence>